<dbReference type="PROSITE" id="PS50893">
    <property type="entry name" value="ABC_TRANSPORTER_2"/>
    <property type="match status" value="1"/>
</dbReference>
<evidence type="ECO:0000256" key="1">
    <source>
        <dbReference type="ARBA" id="ARBA00004202"/>
    </source>
</evidence>
<keyword evidence="7" id="KW-0067">ATP-binding</keyword>
<keyword evidence="5" id="KW-0997">Cell inner membrane</keyword>
<evidence type="ECO:0000256" key="7">
    <source>
        <dbReference type="ARBA" id="ARBA00022840"/>
    </source>
</evidence>
<keyword evidence="8" id="KW-1278">Translocase</keyword>
<dbReference type="PANTHER" id="PTHR43297">
    <property type="entry name" value="OLIGOPEPTIDE TRANSPORT ATP-BINDING PROTEIN APPD"/>
    <property type="match status" value="1"/>
</dbReference>
<dbReference type="InterPro" id="IPR027417">
    <property type="entry name" value="P-loop_NTPase"/>
</dbReference>
<dbReference type="InterPro" id="IPR017871">
    <property type="entry name" value="ABC_transporter-like_CS"/>
</dbReference>
<dbReference type="PROSITE" id="PS00211">
    <property type="entry name" value="ABC_TRANSPORTER_1"/>
    <property type="match status" value="1"/>
</dbReference>
<keyword evidence="4" id="KW-1003">Cell membrane</keyword>
<dbReference type="EMBL" id="ADCX01000004">
    <property type="protein sequence ID" value="EFG27348.1"/>
    <property type="molecule type" value="Genomic_DNA"/>
</dbReference>
<evidence type="ECO:0000256" key="4">
    <source>
        <dbReference type="ARBA" id="ARBA00022475"/>
    </source>
</evidence>
<dbReference type="InterPro" id="IPR050388">
    <property type="entry name" value="ABC_Ni/Peptide_Import"/>
</dbReference>
<feature type="domain" description="ABC transporter" evidence="10">
    <location>
        <begin position="3"/>
        <end position="249"/>
    </location>
</feature>
<dbReference type="PANTHER" id="PTHR43297:SF14">
    <property type="entry name" value="ATPASE AAA-TYPE CORE DOMAIN-CONTAINING PROTEIN"/>
    <property type="match status" value="1"/>
</dbReference>
<evidence type="ECO:0000259" key="10">
    <source>
        <dbReference type="PROSITE" id="PS50893"/>
    </source>
</evidence>
<evidence type="ECO:0000256" key="8">
    <source>
        <dbReference type="ARBA" id="ARBA00022967"/>
    </source>
</evidence>
<dbReference type="eggNOG" id="COG0444">
    <property type="taxonomic scope" value="Bacteria"/>
</dbReference>
<dbReference type="GO" id="GO:0005886">
    <property type="term" value="C:plasma membrane"/>
    <property type="evidence" value="ECO:0007669"/>
    <property type="project" value="UniProtKB-SubCell"/>
</dbReference>
<comment type="similarity">
    <text evidence="2">Belongs to the ABC transporter superfamily.</text>
</comment>
<dbReference type="SUPFAM" id="SSF52540">
    <property type="entry name" value="P-loop containing nucleoside triphosphate hydrolases"/>
    <property type="match status" value="1"/>
</dbReference>
<evidence type="ECO:0000256" key="3">
    <source>
        <dbReference type="ARBA" id="ARBA00022448"/>
    </source>
</evidence>
<gene>
    <name evidence="11" type="ORF">HMPREF9020_00990</name>
</gene>
<comment type="subcellular location">
    <subcellularLocation>
        <location evidence="1">Cell membrane</location>
        <topology evidence="1">Peripheral membrane protein</topology>
    </subcellularLocation>
</comment>
<keyword evidence="9" id="KW-0472">Membrane</keyword>
<comment type="caution">
    <text evidence="11">The sequence shown here is derived from an EMBL/GenBank/DDBJ whole genome shotgun (WGS) entry which is preliminary data.</text>
</comment>
<dbReference type="Proteomes" id="UP000005777">
    <property type="component" value="Unassembled WGS sequence"/>
</dbReference>
<keyword evidence="12" id="KW-1185">Reference proteome</keyword>
<sequence length="268" mass="28459">MTIQISDLSIYIGSRAVVSNLSMTVQDGERVGLIGASGSGKSMIIKAVLGLLPLHARVQGSITVDGAELVGLPDSQCAKLRGPYMAMIFQNPAQALNPVATIENNVLLPLAARGKLSGLSKGKKKNLAAKALESVGLNPSLADRYPHELSGGQAQRAAIAEAMMDNPRFIAADEPTTAVDTITQKRILDLLMSKVENSGASLLFVTHDFSVLSRIAQRCYVIDQGTLVDQGTITDLLSGHSSDTGQNEQDSRHPMTRKLVESAKELAL</sequence>
<organism evidence="11 12">
    <name type="scientific">Scardovia inopinata F0304</name>
    <dbReference type="NCBI Taxonomy" id="641146"/>
    <lineage>
        <taxon>Bacteria</taxon>
        <taxon>Bacillati</taxon>
        <taxon>Actinomycetota</taxon>
        <taxon>Actinomycetes</taxon>
        <taxon>Bifidobacteriales</taxon>
        <taxon>Bifidobacteriaceae</taxon>
        <taxon>Scardovia</taxon>
    </lineage>
</organism>
<dbReference type="RefSeq" id="WP_006293368.1">
    <property type="nucleotide sequence ID" value="NZ_GG770225.1"/>
</dbReference>
<proteinExistence type="inferred from homology"/>
<dbReference type="Pfam" id="PF00005">
    <property type="entry name" value="ABC_tran"/>
    <property type="match status" value="1"/>
</dbReference>
<dbReference type="HOGENOM" id="CLU_000604_1_23_11"/>
<dbReference type="InterPro" id="IPR003593">
    <property type="entry name" value="AAA+_ATPase"/>
</dbReference>
<evidence type="ECO:0000256" key="6">
    <source>
        <dbReference type="ARBA" id="ARBA00022741"/>
    </source>
</evidence>
<evidence type="ECO:0000256" key="5">
    <source>
        <dbReference type="ARBA" id="ARBA00022519"/>
    </source>
</evidence>
<evidence type="ECO:0000256" key="9">
    <source>
        <dbReference type="ARBA" id="ARBA00023136"/>
    </source>
</evidence>
<name>W5IJY8_SCAIO</name>
<dbReference type="GO" id="GO:0005524">
    <property type="term" value="F:ATP binding"/>
    <property type="evidence" value="ECO:0007669"/>
    <property type="project" value="UniProtKB-KW"/>
</dbReference>
<accession>W5IJY8</accession>
<dbReference type="GO" id="GO:0016887">
    <property type="term" value="F:ATP hydrolysis activity"/>
    <property type="evidence" value="ECO:0007669"/>
    <property type="project" value="InterPro"/>
</dbReference>
<evidence type="ECO:0000313" key="11">
    <source>
        <dbReference type="EMBL" id="EFG27348.1"/>
    </source>
</evidence>
<dbReference type="CDD" id="cd03257">
    <property type="entry name" value="ABC_NikE_OppD_transporters"/>
    <property type="match status" value="1"/>
</dbReference>
<reference evidence="11 12" key="1">
    <citation type="submission" date="2012-01" db="EMBL/GenBank/DDBJ databases">
        <title>The Genome Sequence of Scardovia inopinata F0304.</title>
        <authorList>
            <consortium name="The Broad Institute Genome Sequencing Platform"/>
            <person name="Earl A."/>
            <person name="Ward D."/>
            <person name="Feldgarden M."/>
            <person name="Gevers D."/>
            <person name="Izard J."/>
            <person name="Baranova O.V."/>
            <person name="Blanton J.M."/>
            <person name="Tanner A.C."/>
            <person name="Dewhirst F.E."/>
            <person name="Young S.K."/>
            <person name="Zeng Q."/>
            <person name="Gargeya S."/>
            <person name="Fitzgerald M."/>
            <person name="Haas B."/>
            <person name="Abouelleil A."/>
            <person name="Alvarado L."/>
            <person name="Arachchi H.M."/>
            <person name="Berlin A."/>
            <person name="Chapman S.B."/>
            <person name="Gearin G."/>
            <person name="Goldberg J."/>
            <person name="Griggs A."/>
            <person name="Gujja S."/>
            <person name="Hansen M."/>
            <person name="Heiman D."/>
            <person name="Howarth C."/>
            <person name="Larimer J."/>
            <person name="Lui A."/>
            <person name="MacDonald P.J."/>
            <person name="McCowen C."/>
            <person name="Montmayeur A."/>
            <person name="Murphy C."/>
            <person name="Neiman D."/>
            <person name="Pearson M."/>
            <person name="Priest M."/>
            <person name="Roberts A."/>
            <person name="Saif S."/>
            <person name="Shea T."/>
            <person name="Sisk P."/>
            <person name="Stolte C."/>
            <person name="Sykes S."/>
            <person name="Wortman J."/>
            <person name="Nusbaum C."/>
            <person name="Birren B."/>
        </authorList>
    </citation>
    <scope>NUCLEOTIDE SEQUENCE [LARGE SCALE GENOMIC DNA]</scope>
    <source>
        <strain evidence="11 12">F0304</strain>
    </source>
</reference>
<dbReference type="InterPro" id="IPR003439">
    <property type="entry name" value="ABC_transporter-like_ATP-bd"/>
</dbReference>
<protein>
    <recommendedName>
        <fullName evidence="10">ABC transporter domain-containing protein</fullName>
    </recommendedName>
</protein>
<dbReference type="Gene3D" id="3.40.50.300">
    <property type="entry name" value="P-loop containing nucleotide triphosphate hydrolases"/>
    <property type="match status" value="1"/>
</dbReference>
<keyword evidence="6" id="KW-0547">Nucleotide-binding</keyword>
<evidence type="ECO:0000256" key="2">
    <source>
        <dbReference type="ARBA" id="ARBA00005417"/>
    </source>
</evidence>
<evidence type="ECO:0000313" key="12">
    <source>
        <dbReference type="Proteomes" id="UP000005777"/>
    </source>
</evidence>
<dbReference type="AlphaFoldDB" id="W5IJY8"/>
<keyword evidence="3" id="KW-0813">Transport</keyword>
<dbReference type="SMART" id="SM00382">
    <property type="entry name" value="AAA"/>
    <property type="match status" value="1"/>
</dbReference>